<dbReference type="Pfam" id="PF00090">
    <property type="entry name" value="TSP_1"/>
    <property type="match status" value="2"/>
</dbReference>
<organism evidence="6 7">
    <name type="scientific">Teladorsagia circumcincta</name>
    <name type="common">Brown stomach worm</name>
    <name type="synonym">Ostertagia circumcincta</name>
    <dbReference type="NCBI Taxonomy" id="45464"/>
    <lineage>
        <taxon>Eukaryota</taxon>
        <taxon>Metazoa</taxon>
        <taxon>Ecdysozoa</taxon>
        <taxon>Nematoda</taxon>
        <taxon>Chromadorea</taxon>
        <taxon>Rhabditida</taxon>
        <taxon>Rhabditina</taxon>
        <taxon>Rhabditomorpha</taxon>
        <taxon>Strongyloidea</taxon>
        <taxon>Trichostrongylidae</taxon>
        <taxon>Teladorsagia</taxon>
    </lineage>
</organism>
<accession>A0A2G9UUD1</accession>
<protein>
    <submittedName>
        <fullName evidence="6">Thrombospondin type 1 domain protein</fullName>
    </submittedName>
</protein>
<sequence>MRQKEQVSNTAMLEGVQAIVPVAVLHMGKALKPAYDGCGRAGCIGPALETCSVMAQCQEWAPWSAWTLCSVSCGEGERKRTRECVGGRDCPGVGMAVETCVTPTCPTWSDWGPWEGCSITCGQGHEKRSRKCQYRTRECEHGSCEGASEERLLCNQQ</sequence>
<evidence type="ECO:0000256" key="1">
    <source>
        <dbReference type="ARBA" id="ARBA00004613"/>
    </source>
</evidence>
<dbReference type="SMART" id="SM00209">
    <property type="entry name" value="TSP1"/>
    <property type="match status" value="2"/>
</dbReference>
<evidence type="ECO:0000313" key="7">
    <source>
        <dbReference type="Proteomes" id="UP000230423"/>
    </source>
</evidence>
<evidence type="ECO:0000256" key="2">
    <source>
        <dbReference type="ARBA" id="ARBA00022525"/>
    </source>
</evidence>
<dbReference type="PANTHER" id="PTHR22906">
    <property type="entry name" value="PROPERDIN"/>
    <property type="match status" value="1"/>
</dbReference>
<dbReference type="EMBL" id="KZ345388">
    <property type="protein sequence ID" value="PIO73776.1"/>
    <property type="molecule type" value="Genomic_DNA"/>
</dbReference>
<evidence type="ECO:0000256" key="4">
    <source>
        <dbReference type="ARBA" id="ARBA00022737"/>
    </source>
</evidence>
<comment type="subcellular location">
    <subcellularLocation>
        <location evidence="1">Secreted</location>
    </subcellularLocation>
</comment>
<keyword evidence="7" id="KW-1185">Reference proteome</keyword>
<keyword evidence="5" id="KW-1015">Disulfide bond</keyword>
<dbReference type="OrthoDB" id="6273859at2759"/>
<dbReference type="PANTHER" id="PTHR22906:SF43">
    <property type="entry name" value="PROPERDIN"/>
    <property type="match status" value="1"/>
</dbReference>
<dbReference type="AlphaFoldDB" id="A0A2G9UUD1"/>
<dbReference type="InterPro" id="IPR036383">
    <property type="entry name" value="TSP1_rpt_sf"/>
</dbReference>
<name>A0A2G9UUD1_TELCI</name>
<dbReference type="InterPro" id="IPR000884">
    <property type="entry name" value="TSP1_rpt"/>
</dbReference>
<evidence type="ECO:0000313" key="6">
    <source>
        <dbReference type="EMBL" id="PIO73776.1"/>
    </source>
</evidence>
<evidence type="ECO:0000256" key="5">
    <source>
        <dbReference type="ARBA" id="ARBA00023157"/>
    </source>
</evidence>
<reference evidence="6 7" key="1">
    <citation type="submission" date="2015-09" db="EMBL/GenBank/DDBJ databases">
        <title>Draft genome of the parasitic nematode Teladorsagia circumcincta isolate WARC Sus (inbred).</title>
        <authorList>
            <person name="Mitreva M."/>
        </authorList>
    </citation>
    <scope>NUCLEOTIDE SEQUENCE [LARGE SCALE GENOMIC DNA]</scope>
    <source>
        <strain evidence="6 7">S</strain>
    </source>
</reference>
<dbReference type="InterPro" id="IPR052065">
    <property type="entry name" value="Compl_asym_regulator"/>
</dbReference>
<dbReference type="PROSITE" id="PS50092">
    <property type="entry name" value="TSP1"/>
    <property type="match status" value="2"/>
</dbReference>
<keyword evidence="3" id="KW-0732">Signal</keyword>
<gene>
    <name evidence="6" type="ORF">TELCIR_04237</name>
</gene>
<dbReference type="Gene3D" id="2.20.100.10">
    <property type="entry name" value="Thrombospondin type-1 (TSP1) repeat"/>
    <property type="match status" value="2"/>
</dbReference>
<keyword evidence="2" id="KW-0964">Secreted</keyword>
<dbReference type="Proteomes" id="UP000230423">
    <property type="component" value="Unassembled WGS sequence"/>
</dbReference>
<keyword evidence="4" id="KW-0677">Repeat</keyword>
<feature type="non-terminal residue" evidence="6">
    <location>
        <position position="157"/>
    </location>
</feature>
<dbReference type="SUPFAM" id="SSF82895">
    <property type="entry name" value="TSP-1 type 1 repeat"/>
    <property type="match status" value="2"/>
</dbReference>
<evidence type="ECO:0000256" key="3">
    <source>
        <dbReference type="ARBA" id="ARBA00022729"/>
    </source>
</evidence>
<proteinExistence type="predicted"/>